<dbReference type="Proteomes" id="UP001155059">
    <property type="component" value="Unassembled WGS sequence"/>
</dbReference>
<dbReference type="InterPro" id="IPR001303">
    <property type="entry name" value="Aldolase_II/adducin_N"/>
</dbReference>
<protein>
    <submittedName>
        <fullName evidence="2">Class II aldolase/adducin family protein</fullName>
    </submittedName>
</protein>
<comment type="caution">
    <text evidence="2">The sequence shown here is derived from an EMBL/GenBank/DDBJ whole genome shotgun (WGS) entry which is preliminary data.</text>
</comment>
<dbReference type="Gene3D" id="3.40.225.10">
    <property type="entry name" value="Class II aldolase/adducin N-terminal domain"/>
    <property type="match status" value="1"/>
</dbReference>
<feature type="domain" description="Class II aldolase/adducin N-terminal" evidence="1">
    <location>
        <begin position="7"/>
        <end position="106"/>
    </location>
</feature>
<dbReference type="SUPFAM" id="SSF53639">
    <property type="entry name" value="AraD/HMP-PK domain-like"/>
    <property type="match status" value="1"/>
</dbReference>
<evidence type="ECO:0000259" key="1">
    <source>
        <dbReference type="Pfam" id="PF00596"/>
    </source>
</evidence>
<evidence type="ECO:0000313" key="3">
    <source>
        <dbReference type="Proteomes" id="UP001155059"/>
    </source>
</evidence>
<accession>A0A9X1YZ01</accession>
<sequence>MPELIGKSNLRPSIETILHALMPHKVVVHLHAIEILAHLVKLNALEKIKKTVGNSVKWIYASYYKPGADLASAIFEELAKKPDSQVIFLESHGIVIGGSNVEEITSTLQILTLKLQAKPAQALTETLPSKRASDFLKRGYMPCSDKEVSLLASKEDMINRVLHDWALYPDHVVFLGAKPVTLDQDFKLSELDQATVSEPPFIFAIGDGVYESINVTAAQKSQLRCYYDVVARQEPHEKLSTLNNQQISELINWDAEKYRKSSNDKKDNTNESN</sequence>
<dbReference type="InterPro" id="IPR036409">
    <property type="entry name" value="Aldolase_II/adducin_N_sf"/>
</dbReference>
<reference evidence="2 3" key="1">
    <citation type="journal article" date="2022" name="Int. J. Syst. Evol. Microbiol.">
        <title>Pseudomonas aegrilactucae sp. nov. and Pseudomonas morbosilactucae sp. nov., pathogens causing bacterial rot of lettuce in Japan.</title>
        <authorList>
            <person name="Sawada H."/>
            <person name="Fujikawa T."/>
            <person name="Satou M."/>
        </authorList>
    </citation>
    <scope>NUCLEOTIDE SEQUENCE [LARGE SCALE GENOMIC DNA]</scope>
    <source>
        <strain evidence="2 3">MAFF 302030</strain>
    </source>
</reference>
<dbReference type="GO" id="GO:0005996">
    <property type="term" value="P:monosaccharide metabolic process"/>
    <property type="evidence" value="ECO:0007669"/>
    <property type="project" value="UniProtKB-ARBA"/>
</dbReference>
<name>A0A9X1YZ01_9PSED</name>
<dbReference type="AlphaFoldDB" id="A0A9X1YZ01"/>
<dbReference type="RefSeq" id="WP_268265567.1">
    <property type="nucleotide sequence ID" value="NZ_JALQCW010000035.1"/>
</dbReference>
<gene>
    <name evidence="2" type="ORF">M1B34_15505</name>
</gene>
<dbReference type="EMBL" id="JALQCW010000035">
    <property type="protein sequence ID" value="MCK9799075.1"/>
    <property type="molecule type" value="Genomic_DNA"/>
</dbReference>
<proteinExistence type="predicted"/>
<evidence type="ECO:0000313" key="2">
    <source>
        <dbReference type="EMBL" id="MCK9799075.1"/>
    </source>
</evidence>
<organism evidence="2 3">
    <name type="scientific">Pseudomonas morbosilactucae</name>
    <dbReference type="NCBI Taxonomy" id="2938197"/>
    <lineage>
        <taxon>Bacteria</taxon>
        <taxon>Pseudomonadati</taxon>
        <taxon>Pseudomonadota</taxon>
        <taxon>Gammaproteobacteria</taxon>
        <taxon>Pseudomonadales</taxon>
        <taxon>Pseudomonadaceae</taxon>
        <taxon>Pseudomonas</taxon>
    </lineage>
</organism>
<dbReference type="Pfam" id="PF00596">
    <property type="entry name" value="Aldolase_II"/>
    <property type="match status" value="1"/>
</dbReference>
<reference evidence="2 3" key="2">
    <citation type="journal article" date="2023" name="Plant Pathol.">
        <title>Dismantling and reorganizing Pseudomonas marginalis sensu#lato.</title>
        <authorList>
            <person name="Sawada H."/>
            <person name="Fujikawa T."/>
            <person name="Satou M."/>
        </authorList>
    </citation>
    <scope>NUCLEOTIDE SEQUENCE [LARGE SCALE GENOMIC DNA]</scope>
    <source>
        <strain evidence="2 3">MAFF 302030</strain>
    </source>
</reference>